<organism evidence="2 3">
    <name type="scientific">Cuscuta campestris</name>
    <dbReference type="NCBI Taxonomy" id="132261"/>
    <lineage>
        <taxon>Eukaryota</taxon>
        <taxon>Viridiplantae</taxon>
        <taxon>Streptophyta</taxon>
        <taxon>Embryophyta</taxon>
        <taxon>Tracheophyta</taxon>
        <taxon>Spermatophyta</taxon>
        <taxon>Magnoliopsida</taxon>
        <taxon>eudicotyledons</taxon>
        <taxon>Gunneridae</taxon>
        <taxon>Pentapetalae</taxon>
        <taxon>asterids</taxon>
        <taxon>lamiids</taxon>
        <taxon>Solanales</taxon>
        <taxon>Convolvulaceae</taxon>
        <taxon>Cuscuteae</taxon>
        <taxon>Cuscuta</taxon>
        <taxon>Cuscuta subgen. Grammica</taxon>
        <taxon>Cuscuta sect. Cleistogrammica</taxon>
    </lineage>
</organism>
<accession>A0A484N5E7</accession>
<reference evidence="2 3" key="1">
    <citation type="submission" date="2018-04" db="EMBL/GenBank/DDBJ databases">
        <authorList>
            <person name="Vogel A."/>
        </authorList>
    </citation>
    <scope>NUCLEOTIDE SEQUENCE [LARGE SCALE GENOMIC DNA]</scope>
</reference>
<feature type="compositionally biased region" description="Polar residues" evidence="1">
    <location>
        <begin position="75"/>
        <end position="92"/>
    </location>
</feature>
<gene>
    <name evidence="2" type="ORF">CCAM_LOCUS37254</name>
</gene>
<evidence type="ECO:0000313" key="2">
    <source>
        <dbReference type="EMBL" id="VFQ95478.1"/>
    </source>
</evidence>
<protein>
    <submittedName>
        <fullName evidence="2">Uncharacterized protein</fullName>
    </submittedName>
</protein>
<dbReference type="Proteomes" id="UP000595140">
    <property type="component" value="Unassembled WGS sequence"/>
</dbReference>
<dbReference type="OrthoDB" id="1425988at2759"/>
<keyword evidence="3" id="KW-1185">Reference proteome</keyword>
<name>A0A484N5E7_9ASTE</name>
<dbReference type="EMBL" id="OOIL02005599">
    <property type="protein sequence ID" value="VFQ95478.1"/>
    <property type="molecule type" value="Genomic_DNA"/>
</dbReference>
<dbReference type="AlphaFoldDB" id="A0A484N5E7"/>
<evidence type="ECO:0000313" key="3">
    <source>
        <dbReference type="Proteomes" id="UP000595140"/>
    </source>
</evidence>
<feature type="region of interest" description="Disordered" evidence="1">
    <location>
        <begin position="73"/>
        <end position="97"/>
    </location>
</feature>
<evidence type="ECO:0000256" key="1">
    <source>
        <dbReference type="SAM" id="MobiDB-lite"/>
    </source>
</evidence>
<sequence>MLQTCTLRTHTHTKKHDEKYYVNKKAEEVSQNYVAMREAVCEQCLNVTRDEMFIFIVGGHDAKNRVHGVGDLARSQPQMYTSEAKRASTSSMWDPRDDEIKKLREELDDIRAF</sequence>
<proteinExistence type="predicted"/>